<reference evidence="9 10" key="1">
    <citation type="submission" date="2024-03" db="EMBL/GenBank/DDBJ databases">
        <title>Human intestinal bacterial collection.</title>
        <authorList>
            <person name="Pauvert C."/>
            <person name="Hitch T.C.A."/>
            <person name="Clavel T."/>
        </authorList>
    </citation>
    <scope>NUCLEOTIDE SEQUENCE [LARGE SCALE GENOMIC DNA]</scope>
    <source>
        <strain evidence="9 10">CLA-AA-H185</strain>
    </source>
</reference>
<evidence type="ECO:0000256" key="6">
    <source>
        <dbReference type="ARBA" id="ARBA00023136"/>
    </source>
</evidence>
<dbReference type="InterPro" id="IPR000620">
    <property type="entry name" value="EamA_dom"/>
</dbReference>
<keyword evidence="3" id="KW-1003">Cell membrane</keyword>
<evidence type="ECO:0000256" key="7">
    <source>
        <dbReference type="SAM" id="Phobius"/>
    </source>
</evidence>
<evidence type="ECO:0000259" key="8">
    <source>
        <dbReference type="Pfam" id="PF00892"/>
    </source>
</evidence>
<keyword evidence="4 7" id="KW-0812">Transmembrane</keyword>
<feature type="transmembrane region" description="Helical" evidence="7">
    <location>
        <begin position="201"/>
        <end position="221"/>
    </location>
</feature>
<dbReference type="Pfam" id="PF00892">
    <property type="entry name" value="EamA"/>
    <property type="match status" value="2"/>
</dbReference>
<feature type="transmembrane region" description="Helical" evidence="7">
    <location>
        <begin position="145"/>
        <end position="163"/>
    </location>
</feature>
<protein>
    <submittedName>
        <fullName evidence="9">DMT family transporter</fullName>
    </submittedName>
</protein>
<feature type="domain" description="EamA" evidence="8">
    <location>
        <begin position="170"/>
        <end position="306"/>
    </location>
</feature>
<evidence type="ECO:0000256" key="4">
    <source>
        <dbReference type="ARBA" id="ARBA00022692"/>
    </source>
</evidence>
<evidence type="ECO:0000313" key="10">
    <source>
        <dbReference type="Proteomes" id="UP001454489"/>
    </source>
</evidence>
<dbReference type="SUPFAM" id="SSF103481">
    <property type="entry name" value="Multidrug resistance efflux transporter EmrE"/>
    <property type="match status" value="2"/>
</dbReference>
<dbReference type="InterPro" id="IPR050638">
    <property type="entry name" value="AA-Vitamin_Transporters"/>
</dbReference>
<evidence type="ECO:0000256" key="5">
    <source>
        <dbReference type="ARBA" id="ARBA00022989"/>
    </source>
</evidence>
<keyword evidence="5 7" id="KW-1133">Transmembrane helix</keyword>
<comment type="caution">
    <text evidence="9">The sequence shown here is derived from an EMBL/GenBank/DDBJ whole genome shotgun (WGS) entry which is preliminary data.</text>
</comment>
<proteinExistence type="inferred from homology"/>
<feature type="transmembrane region" description="Helical" evidence="7">
    <location>
        <begin position="261"/>
        <end position="281"/>
    </location>
</feature>
<feature type="transmembrane region" description="Helical" evidence="7">
    <location>
        <begin position="88"/>
        <end position="107"/>
    </location>
</feature>
<comment type="similarity">
    <text evidence="2">Belongs to the EamA transporter family.</text>
</comment>
<dbReference type="RefSeq" id="WP_353531537.1">
    <property type="nucleotide sequence ID" value="NZ_JBBMEX010000018.1"/>
</dbReference>
<evidence type="ECO:0000256" key="3">
    <source>
        <dbReference type="ARBA" id="ARBA00022475"/>
    </source>
</evidence>
<comment type="subcellular location">
    <subcellularLocation>
        <location evidence="1">Cell membrane</location>
        <topology evidence="1">Multi-pass membrane protein</topology>
    </subcellularLocation>
</comment>
<name>A0ABV1HGK6_9FIRM</name>
<dbReference type="PANTHER" id="PTHR32322">
    <property type="entry name" value="INNER MEMBRANE TRANSPORTER"/>
    <property type="match status" value="1"/>
</dbReference>
<dbReference type="InterPro" id="IPR037185">
    <property type="entry name" value="EmrE-like"/>
</dbReference>
<feature type="transmembrane region" description="Helical" evidence="7">
    <location>
        <begin position="227"/>
        <end position="249"/>
    </location>
</feature>
<dbReference type="PANTHER" id="PTHR32322:SF18">
    <property type="entry name" value="S-ADENOSYLMETHIONINE_S-ADENOSYLHOMOCYSTEINE TRANSPORTER"/>
    <property type="match status" value="1"/>
</dbReference>
<evidence type="ECO:0000313" key="9">
    <source>
        <dbReference type="EMBL" id="MEQ2558856.1"/>
    </source>
</evidence>
<keyword evidence="6 7" id="KW-0472">Membrane</keyword>
<feature type="transmembrane region" description="Helical" evidence="7">
    <location>
        <begin position="54"/>
        <end position="76"/>
    </location>
</feature>
<sequence length="313" mass="33485">MKEEKRAQIMQKTAVVWFGALVCCALWGSAFPCIKIGYQMFEIDAADTAAQILFAGYRFTLAGILTVLIGSVLNRGFLIPKKESFGKIFKLSMLQTVLQYFFFYVGLANTTGVKASIIEGVNVFVAVLVASLLFQQEKLTGKKIVGCLIGFAGVVIVNLGGSMDMGFRLTGEGFIFLSTVAYAFSSVFLKRYSKDENPVLLSGYQFITGGIIMCVIGLLMGGKVHGFAAASTGMLVYLAVVSAVAYSLWGILLKYNPVSKVAVFGFMNPVFGVILSALLLGEGAQAAGVKSLIALLLVSIGIYVVNKKEGDSV</sequence>
<feature type="transmembrane region" description="Helical" evidence="7">
    <location>
        <begin position="113"/>
        <end position="133"/>
    </location>
</feature>
<gene>
    <name evidence="9" type="ORF">WMO43_13475</name>
</gene>
<evidence type="ECO:0000256" key="1">
    <source>
        <dbReference type="ARBA" id="ARBA00004651"/>
    </source>
</evidence>
<organism evidence="9 10">
    <name type="scientific">Maccoyibacter intestinihominis</name>
    <dbReference type="NCBI Taxonomy" id="3133499"/>
    <lineage>
        <taxon>Bacteria</taxon>
        <taxon>Bacillati</taxon>
        <taxon>Bacillota</taxon>
        <taxon>Clostridia</taxon>
        <taxon>Lachnospirales</taxon>
        <taxon>Lachnospiraceae</taxon>
        <taxon>Maccoyibacter</taxon>
    </lineage>
</organism>
<feature type="domain" description="EamA" evidence="8">
    <location>
        <begin position="19"/>
        <end position="158"/>
    </location>
</feature>
<dbReference type="Proteomes" id="UP001454489">
    <property type="component" value="Unassembled WGS sequence"/>
</dbReference>
<feature type="transmembrane region" description="Helical" evidence="7">
    <location>
        <begin position="169"/>
        <end position="189"/>
    </location>
</feature>
<evidence type="ECO:0000256" key="2">
    <source>
        <dbReference type="ARBA" id="ARBA00007362"/>
    </source>
</evidence>
<feature type="transmembrane region" description="Helical" evidence="7">
    <location>
        <begin position="287"/>
        <end position="305"/>
    </location>
</feature>
<accession>A0ABV1HGK6</accession>
<keyword evidence="10" id="KW-1185">Reference proteome</keyword>
<dbReference type="EMBL" id="JBBMEX010000018">
    <property type="protein sequence ID" value="MEQ2558856.1"/>
    <property type="molecule type" value="Genomic_DNA"/>
</dbReference>